<dbReference type="SUPFAM" id="SSF48452">
    <property type="entry name" value="TPR-like"/>
    <property type="match status" value="1"/>
</dbReference>
<feature type="domain" description="SusD-like N-terminal" evidence="1">
    <location>
        <begin position="40"/>
        <end position="223"/>
    </location>
</feature>
<sequence>MNDMKFWKLIPVVLLCVLTSCKDSLTTDLDNRTVAEGYYDSAQKIEQAVVGGYVDLRRALLANYAWLMYGEARTGDLTVTVNYQQAVATQKLTSDDRYVKQLTDWGYFYDVIKDANDLLNIINKADASILNNNQRNLFKGEALALKSSAYFYLARIWGDIPSAEKSNFGVRLSNQDAVKMAAAWALEAKGLLPWMLINDDGIESVSLTNIRFNKTAATSLLAQEQLWLGNGQNAYDVLNNTFTAATADSLSAFGLSVGADRRTEIPQNPLDEKVVRMPLERFNTIYPTGDTRRNMFNISTADNTATLIISNKDMLELLPLREINLLFAEAAWRGGHLSEAKTYLIKAAAGAKEDYSTLSETTFADALLTERRRMLPGTGQRVFDLIRFGKVSTFIPVFTEADVQNGAAYWPLSANSLKGNSLSQNSYWLSKN</sequence>
<dbReference type="Proteomes" id="UP001500582">
    <property type="component" value="Unassembled WGS sequence"/>
</dbReference>
<dbReference type="EMBL" id="BAABFT010000004">
    <property type="protein sequence ID" value="GAA4319685.1"/>
    <property type="molecule type" value="Genomic_DNA"/>
</dbReference>
<evidence type="ECO:0000313" key="2">
    <source>
        <dbReference type="EMBL" id="GAA4319685.1"/>
    </source>
</evidence>
<dbReference type="InterPro" id="IPR033985">
    <property type="entry name" value="SusD-like_N"/>
</dbReference>
<proteinExistence type="predicted"/>
<keyword evidence="3" id="KW-1185">Reference proteome</keyword>
<evidence type="ECO:0000313" key="3">
    <source>
        <dbReference type="Proteomes" id="UP001500582"/>
    </source>
</evidence>
<dbReference type="Gene3D" id="1.25.40.390">
    <property type="match status" value="2"/>
</dbReference>
<dbReference type="PROSITE" id="PS51257">
    <property type="entry name" value="PROKAR_LIPOPROTEIN"/>
    <property type="match status" value="1"/>
</dbReference>
<comment type="caution">
    <text evidence="2">The sequence shown here is derived from an EMBL/GenBank/DDBJ whole genome shotgun (WGS) entry which is preliminary data.</text>
</comment>
<reference evidence="3" key="1">
    <citation type="journal article" date="2019" name="Int. J. Syst. Evol. Microbiol.">
        <title>The Global Catalogue of Microorganisms (GCM) 10K type strain sequencing project: providing services to taxonomists for standard genome sequencing and annotation.</title>
        <authorList>
            <consortium name="The Broad Institute Genomics Platform"/>
            <consortium name="The Broad Institute Genome Sequencing Center for Infectious Disease"/>
            <person name="Wu L."/>
            <person name="Ma J."/>
        </authorList>
    </citation>
    <scope>NUCLEOTIDE SEQUENCE [LARGE SCALE GENOMIC DNA]</scope>
    <source>
        <strain evidence="3">JCM 17705</strain>
    </source>
</reference>
<organism evidence="2 3">
    <name type="scientific">Mucilaginibacter gynuensis</name>
    <dbReference type="NCBI Taxonomy" id="1302236"/>
    <lineage>
        <taxon>Bacteria</taxon>
        <taxon>Pseudomonadati</taxon>
        <taxon>Bacteroidota</taxon>
        <taxon>Sphingobacteriia</taxon>
        <taxon>Sphingobacteriales</taxon>
        <taxon>Sphingobacteriaceae</taxon>
        <taxon>Mucilaginibacter</taxon>
    </lineage>
</organism>
<dbReference type="InterPro" id="IPR011990">
    <property type="entry name" value="TPR-like_helical_dom_sf"/>
</dbReference>
<gene>
    <name evidence="2" type="ORF">GCM10023149_18540</name>
</gene>
<dbReference type="Pfam" id="PF14322">
    <property type="entry name" value="SusD-like_3"/>
    <property type="match status" value="1"/>
</dbReference>
<evidence type="ECO:0000259" key="1">
    <source>
        <dbReference type="Pfam" id="PF14322"/>
    </source>
</evidence>
<protein>
    <recommendedName>
        <fullName evidence="1">SusD-like N-terminal domain-containing protein</fullName>
    </recommendedName>
</protein>
<name>A0ABP8G8R5_9SPHI</name>
<accession>A0ABP8G8R5</accession>